<name>A0A1G4NVS9_9FLOR</name>
<feature type="transmembrane region" description="Helical" evidence="1">
    <location>
        <begin position="12"/>
        <end position="32"/>
    </location>
</feature>
<reference evidence="3" key="2">
    <citation type="submission" date="2016-10" db="EMBL/GenBank/DDBJ databases">
        <authorList>
            <person name="de Groot N.N."/>
        </authorList>
    </citation>
    <scope>NUCLEOTIDE SEQUENCE</scope>
    <source>
        <strain evidence="3">J.0256</strain>
    </source>
</reference>
<feature type="domain" description="Mce/MlaD" evidence="2">
    <location>
        <begin position="39"/>
        <end position="115"/>
    </location>
</feature>
<dbReference type="PANTHER" id="PTHR34675">
    <property type="entry name" value="PROTEIN TRIGALACTOSYLDIACYLGLYCEROL 2, CHLOROPLASTIC"/>
    <property type="match status" value="1"/>
</dbReference>
<sequence length="212" mass="24283">MKIISSNVRFEFFKIIFLVSIVFFSFVSWIIINNPYITQGYSIFIEFENANGVRPGTLIRLRGLSIGSVVDIASQTNSVLAIANIYSSSQLIPKNSLIETNQMGLLNDSVIDIIPLEIIKESQLNSFNPLSKTCLDYPILCHLSYIQGDRGLNYDDLVRATTRISQRFDDPRFFHLFYIFLQNSIELTDRFVDILTSLADMTYLFPQRLSIK</sequence>
<gene>
    <name evidence="3" type="primary">ycf22</name>
    <name evidence="3" type="ORF">J0256_70</name>
</gene>
<evidence type="ECO:0000256" key="1">
    <source>
        <dbReference type="SAM" id="Phobius"/>
    </source>
</evidence>
<evidence type="ECO:0000313" key="3">
    <source>
        <dbReference type="EMBL" id="SCW22735.1"/>
    </source>
</evidence>
<dbReference type="GeneID" id="30000973"/>
<keyword evidence="3" id="KW-0150">Chloroplast</keyword>
<keyword evidence="3" id="KW-0934">Plastid</keyword>
<dbReference type="AlphaFoldDB" id="A0A1G4NVS9"/>
<dbReference type="Pfam" id="PF02470">
    <property type="entry name" value="MlaD"/>
    <property type="match status" value="1"/>
</dbReference>
<keyword evidence="1" id="KW-1133">Transmembrane helix</keyword>
<keyword evidence="1" id="KW-0812">Transmembrane</keyword>
<protein>
    <recommendedName>
        <fullName evidence="2">Mce/MlaD domain-containing protein</fullName>
    </recommendedName>
</protein>
<organism evidence="3">
    <name type="scientific">Liagoropsis maxima</name>
    <dbReference type="NCBI Taxonomy" id="1653392"/>
    <lineage>
        <taxon>Eukaryota</taxon>
        <taxon>Rhodophyta</taxon>
        <taxon>Florideophyceae</taxon>
        <taxon>Nemaliophycidae</taxon>
        <taxon>Nemaliales</taxon>
        <taxon>Liagoraceae</taxon>
        <taxon>Liagoropsis</taxon>
    </lineage>
</organism>
<geneLocation type="chloroplast" evidence="3"/>
<dbReference type="EMBL" id="LT622870">
    <property type="protein sequence ID" value="SCW22735.1"/>
    <property type="molecule type" value="Genomic_DNA"/>
</dbReference>
<proteinExistence type="predicted"/>
<dbReference type="InterPro" id="IPR039342">
    <property type="entry name" value="TGD2-like"/>
</dbReference>
<reference evidence="3" key="1">
    <citation type="submission" date="2016-10" db="EMBL/GenBank/DDBJ databases">
        <title>Chloroplast genomes as a tool to resolve red algal phylogenies: a case study in the Nemaliales.</title>
        <authorList>
            <person name="Costa J.F."/>
            <person name="Lin S.M."/>
            <person name="Macaya E.C."/>
            <person name="Fernandez-Garcia C."/>
            <person name="Verbruggen H."/>
        </authorList>
    </citation>
    <scope>NUCLEOTIDE SEQUENCE</scope>
    <source>
        <strain evidence="3">J.0256</strain>
    </source>
</reference>
<evidence type="ECO:0000259" key="2">
    <source>
        <dbReference type="Pfam" id="PF02470"/>
    </source>
</evidence>
<accession>A0A1G4NVS9</accession>
<keyword evidence="1" id="KW-0472">Membrane</keyword>
<dbReference type="PANTHER" id="PTHR34675:SF1">
    <property type="entry name" value="PROTEIN TRIGALACTOSYLDIACYLGLYCEROL 2, CHLOROPLASTIC"/>
    <property type="match status" value="1"/>
</dbReference>
<dbReference type="InterPro" id="IPR003399">
    <property type="entry name" value="Mce/MlaD"/>
</dbReference>
<dbReference type="RefSeq" id="YP_009314481.1">
    <property type="nucleotide sequence ID" value="NC_031662.1"/>
</dbReference>